<sequence length="74" mass="9048">MRKRRYRPSLVVGTKDLSRPCNKDIKVKIQIPKRQEETNDKKMLRFLWREQSEKWRKCSSMRCSICGPQFPFWS</sequence>
<proteinExistence type="predicted"/>
<reference evidence="1 3" key="2">
    <citation type="journal article" date="2014" name="BMC Genomics">
        <title>An improved genome release (version Mt4.0) for the model legume Medicago truncatula.</title>
        <authorList>
            <person name="Tang H."/>
            <person name="Krishnakumar V."/>
            <person name="Bidwell S."/>
            <person name="Rosen B."/>
            <person name="Chan A."/>
            <person name="Zhou S."/>
            <person name="Gentzbittel L."/>
            <person name="Childs K.L."/>
            <person name="Yandell M."/>
            <person name="Gundlach H."/>
            <person name="Mayer K.F."/>
            <person name="Schwartz D.C."/>
            <person name="Town C.D."/>
        </authorList>
    </citation>
    <scope>GENOME REANNOTATION</scope>
    <source>
        <strain evidence="1">A17</strain>
        <strain evidence="2 3">cv. Jemalong A17</strain>
    </source>
</reference>
<evidence type="ECO:0000313" key="3">
    <source>
        <dbReference type="Proteomes" id="UP000002051"/>
    </source>
</evidence>
<protein>
    <submittedName>
        <fullName evidence="1 2">Uncharacterized protein</fullName>
    </submittedName>
</protein>
<keyword evidence="3" id="KW-1185">Reference proteome</keyword>
<dbReference type="EMBL" id="CM001223">
    <property type="protein sequence ID" value="KEH23149.1"/>
    <property type="molecule type" value="Genomic_DNA"/>
</dbReference>
<dbReference type="HOGENOM" id="CLU_2691533_0_0_1"/>
<reference evidence="2" key="3">
    <citation type="submission" date="2015-04" db="UniProtKB">
        <authorList>
            <consortium name="EnsemblPlants"/>
        </authorList>
    </citation>
    <scope>IDENTIFICATION</scope>
    <source>
        <strain evidence="2">cv. Jemalong A17</strain>
    </source>
</reference>
<evidence type="ECO:0000313" key="1">
    <source>
        <dbReference type="EMBL" id="KEH23149.1"/>
    </source>
</evidence>
<organism evidence="1 3">
    <name type="scientific">Medicago truncatula</name>
    <name type="common">Barrel medic</name>
    <name type="synonym">Medicago tribuloides</name>
    <dbReference type="NCBI Taxonomy" id="3880"/>
    <lineage>
        <taxon>Eukaryota</taxon>
        <taxon>Viridiplantae</taxon>
        <taxon>Streptophyta</taxon>
        <taxon>Embryophyta</taxon>
        <taxon>Tracheophyta</taxon>
        <taxon>Spermatophyta</taxon>
        <taxon>Magnoliopsida</taxon>
        <taxon>eudicotyledons</taxon>
        <taxon>Gunneridae</taxon>
        <taxon>Pentapetalae</taxon>
        <taxon>rosids</taxon>
        <taxon>fabids</taxon>
        <taxon>Fabales</taxon>
        <taxon>Fabaceae</taxon>
        <taxon>Papilionoideae</taxon>
        <taxon>50 kb inversion clade</taxon>
        <taxon>NPAAA clade</taxon>
        <taxon>Hologalegina</taxon>
        <taxon>IRL clade</taxon>
        <taxon>Trifolieae</taxon>
        <taxon>Medicago</taxon>
    </lineage>
</organism>
<reference evidence="1 3" key="1">
    <citation type="journal article" date="2011" name="Nature">
        <title>The Medicago genome provides insight into the evolution of rhizobial symbioses.</title>
        <authorList>
            <person name="Young N.D."/>
            <person name="Debelle F."/>
            <person name="Oldroyd G.E."/>
            <person name="Geurts R."/>
            <person name="Cannon S.B."/>
            <person name="Udvardi M.K."/>
            <person name="Benedito V.A."/>
            <person name="Mayer K.F."/>
            <person name="Gouzy J."/>
            <person name="Schoof H."/>
            <person name="Van de Peer Y."/>
            <person name="Proost S."/>
            <person name="Cook D.R."/>
            <person name="Meyers B.C."/>
            <person name="Spannagl M."/>
            <person name="Cheung F."/>
            <person name="De Mita S."/>
            <person name="Krishnakumar V."/>
            <person name="Gundlach H."/>
            <person name="Zhou S."/>
            <person name="Mudge J."/>
            <person name="Bharti A.K."/>
            <person name="Murray J.D."/>
            <person name="Naoumkina M.A."/>
            <person name="Rosen B."/>
            <person name="Silverstein K.A."/>
            <person name="Tang H."/>
            <person name="Rombauts S."/>
            <person name="Zhao P.X."/>
            <person name="Zhou P."/>
            <person name="Barbe V."/>
            <person name="Bardou P."/>
            <person name="Bechner M."/>
            <person name="Bellec A."/>
            <person name="Berger A."/>
            <person name="Berges H."/>
            <person name="Bidwell S."/>
            <person name="Bisseling T."/>
            <person name="Choisne N."/>
            <person name="Couloux A."/>
            <person name="Denny R."/>
            <person name="Deshpande S."/>
            <person name="Dai X."/>
            <person name="Doyle J.J."/>
            <person name="Dudez A.M."/>
            <person name="Farmer A.D."/>
            <person name="Fouteau S."/>
            <person name="Franken C."/>
            <person name="Gibelin C."/>
            <person name="Gish J."/>
            <person name="Goldstein S."/>
            <person name="Gonzalez A.J."/>
            <person name="Green P.J."/>
            <person name="Hallab A."/>
            <person name="Hartog M."/>
            <person name="Hua A."/>
            <person name="Humphray S.J."/>
            <person name="Jeong D.H."/>
            <person name="Jing Y."/>
            <person name="Jocker A."/>
            <person name="Kenton S.M."/>
            <person name="Kim D.J."/>
            <person name="Klee K."/>
            <person name="Lai H."/>
            <person name="Lang C."/>
            <person name="Lin S."/>
            <person name="Macmil S.L."/>
            <person name="Magdelenat G."/>
            <person name="Matthews L."/>
            <person name="McCorrison J."/>
            <person name="Monaghan E.L."/>
            <person name="Mun J.H."/>
            <person name="Najar F.Z."/>
            <person name="Nicholson C."/>
            <person name="Noirot C."/>
            <person name="O'Bleness M."/>
            <person name="Paule C.R."/>
            <person name="Poulain J."/>
            <person name="Prion F."/>
            <person name="Qin B."/>
            <person name="Qu C."/>
            <person name="Retzel E.F."/>
            <person name="Riddle C."/>
            <person name="Sallet E."/>
            <person name="Samain S."/>
            <person name="Samson N."/>
            <person name="Sanders I."/>
            <person name="Saurat O."/>
            <person name="Scarpelli C."/>
            <person name="Schiex T."/>
            <person name="Segurens B."/>
            <person name="Severin A.J."/>
            <person name="Sherrier D.J."/>
            <person name="Shi R."/>
            <person name="Sims S."/>
            <person name="Singer S.R."/>
            <person name="Sinharoy S."/>
            <person name="Sterck L."/>
            <person name="Viollet A."/>
            <person name="Wang B.B."/>
            <person name="Wang K."/>
            <person name="Wang M."/>
            <person name="Wang X."/>
            <person name="Warfsmann J."/>
            <person name="Weissenbach J."/>
            <person name="White D.D."/>
            <person name="White J.D."/>
            <person name="Wiley G.B."/>
            <person name="Wincker P."/>
            <person name="Xing Y."/>
            <person name="Yang L."/>
            <person name="Yao Z."/>
            <person name="Ying F."/>
            <person name="Zhai J."/>
            <person name="Zhou L."/>
            <person name="Zuber A."/>
            <person name="Denarie J."/>
            <person name="Dixon R.A."/>
            <person name="May G.D."/>
            <person name="Schwartz D.C."/>
            <person name="Rogers J."/>
            <person name="Quetier F."/>
            <person name="Town C.D."/>
            <person name="Roe B.A."/>
        </authorList>
    </citation>
    <scope>NUCLEOTIDE SEQUENCE [LARGE SCALE GENOMIC DNA]</scope>
    <source>
        <strain evidence="1">A17</strain>
        <strain evidence="2 3">cv. Jemalong A17</strain>
    </source>
</reference>
<evidence type="ECO:0000313" key="2">
    <source>
        <dbReference type="EnsemblPlants" id="KEH23149"/>
    </source>
</evidence>
<gene>
    <name evidence="1" type="ordered locus">MTR_7g067090</name>
</gene>
<dbReference type="EnsemblPlants" id="KEH23149">
    <property type="protein sequence ID" value="KEH23149"/>
    <property type="gene ID" value="MTR_7g067090"/>
</dbReference>
<accession>A0A072U040</accession>
<dbReference type="Proteomes" id="UP000002051">
    <property type="component" value="Unassembled WGS sequence"/>
</dbReference>
<name>A0A072U040_MEDTR</name>
<dbReference type="AlphaFoldDB" id="A0A072U040"/>